<keyword evidence="3" id="KW-1185">Reference proteome</keyword>
<evidence type="ECO:0000313" key="2">
    <source>
        <dbReference type="EMBL" id="CUN65606.1"/>
    </source>
</evidence>
<name>A0ABM9UNH3_SARVE</name>
<gene>
    <name evidence="2" type="ORF">ERS852473_00763</name>
</gene>
<accession>A0ABM9UNH3</accession>
<feature type="domain" description="SpaA-like prealbumin fold" evidence="1">
    <location>
        <begin position="55"/>
        <end position="135"/>
    </location>
</feature>
<comment type="caution">
    <text evidence="2">The sequence shown here is derived from an EMBL/GenBank/DDBJ whole genome shotgun (WGS) entry which is preliminary data.</text>
</comment>
<evidence type="ECO:0000313" key="3">
    <source>
        <dbReference type="Proteomes" id="UP000095488"/>
    </source>
</evidence>
<protein>
    <recommendedName>
        <fullName evidence="1">SpaA-like prealbumin fold domain-containing protein</fullName>
    </recommendedName>
</protein>
<proteinExistence type="predicted"/>
<sequence>MDKNINLDEFVKYLQDEYDPCNICNYDDLGECDQWDPPQSGMGRIIVTSVLCCEDGEPLEDVEIELYLINDCKAPGFKLIDCKSTDKEGKVVFRCLNSGSYAIREVVPDNCLIPKYDRDFRIELTDNNPEGRITVINLPPRKHHKHQCNC</sequence>
<dbReference type="InterPro" id="IPR041033">
    <property type="entry name" value="SpaA_PFL_dom_1"/>
</dbReference>
<dbReference type="Proteomes" id="UP000095488">
    <property type="component" value="Unassembled WGS sequence"/>
</dbReference>
<reference evidence="2 3" key="1">
    <citation type="submission" date="2015-09" db="EMBL/GenBank/DDBJ databases">
        <authorList>
            <consortium name="Pathogen Informatics"/>
        </authorList>
    </citation>
    <scope>NUCLEOTIDE SEQUENCE [LARGE SCALE GENOMIC DNA]</scope>
    <source>
        <strain evidence="2 3">2789STDY5834858</strain>
    </source>
</reference>
<dbReference type="RefSeq" id="WP_055257797.1">
    <property type="nucleotide sequence ID" value="NZ_BCMV01000039.1"/>
</dbReference>
<dbReference type="InterPro" id="IPR013783">
    <property type="entry name" value="Ig-like_fold"/>
</dbReference>
<evidence type="ECO:0000259" key="1">
    <source>
        <dbReference type="Pfam" id="PF17802"/>
    </source>
</evidence>
<dbReference type="Pfam" id="PF17802">
    <property type="entry name" value="SpaA"/>
    <property type="match status" value="1"/>
</dbReference>
<dbReference type="EMBL" id="CYZR01000002">
    <property type="protein sequence ID" value="CUN65606.1"/>
    <property type="molecule type" value="Genomic_DNA"/>
</dbReference>
<organism evidence="2 3">
    <name type="scientific">Sarcina ventriculi</name>
    <name type="common">Clostridium ventriculi</name>
    <dbReference type="NCBI Taxonomy" id="1267"/>
    <lineage>
        <taxon>Bacteria</taxon>
        <taxon>Bacillati</taxon>
        <taxon>Bacillota</taxon>
        <taxon>Clostridia</taxon>
        <taxon>Eubacteriales</taxon>
        <taxon>Clostridiaceae</taxon>
        <taxon>Sarcina</taxon>
    </lineage>
</organism>
<dbReference type="SUPFAM" id="SSF49478">
    <property type="entry name" value="Cna protein B-type domain"/>
    <property type="match status" value="1"/>
</dbReference>
<dbReference type="Gene3D" id="2.60.40.10">
    <property type="entry name" value="Immunoglobulins"/>
    <property type="match status" value="1"/>
</dbReference>